<proteinExistence type="predicted"/>
<feature type="region of interest" description="Disordered" evidence="1">
    <location>
        <begin position="1"/>
        <end position="61"/>
    </location>
</feature>
<dbReference type="EMBL" id="JBHSMD010000006">
    <property type="protein sequence ID" value="MFC5494790.1"/>
    <property type="molecule type" value="Genomic_DNA"/>
</dbReference>
<comment type="caution">
    <text evidence="2">The sequence shown here is derived from an EMBL/GenBank/DDBJ whole genome shotgun (WGS) entry which is preliminary data.</text>
</comment>
<feature type="compositionally biased region" description="Acidic residues" evidence="1">
    <location>
        <begin position="38"/>
        <end position="52"/>
    </location>
</feature>
<reference evidence="3" key="1">
    <citation type="journal article" date="2019" name="Int. J. Syst. Evol. Microbiol.">
        <title>The Global Catalogue of Microorganisms (GCM) 10K type strain sequencing project: providing services to taxonomists for standard genome sequencing and annotation.</title>
        <authorList>
            <consortium name="The Broad Institute Genomics Platform"/>
            <consortium name="The Broad Institute Genome Sequencing Center for Infectious Disease"/>
            <person name="Wu L."/>
            <person name="Ma J."/>
        </authorList>
    </citation>
    <scope>NUCLEOTIDE SEQUENCE [LARGE SCALE GENOMIC DNA]</scope>
    <source>
        <strain evidence="3">KACC 13778</strain>
    </source>
</reference>
<dbReference type="RefSeq" id="WP_345176075.1">
    <property type="nucleotide sequence ID" value="NZ_BAABFQ010000005.1"/>
</dbReference>
<name>A0ABW0N2Z4_9ACTN</name>
<organism evidence="2 3">
    <name type="scientific">Nocardioides caricicola</name>
    <dbReference type="NCBI Taxonomy" id="634770"/>
    <lineage>
        <taxon>Bacteria</taxon>
        <taxon>Bacillati</taxon>
        <taxon>Actinomycetota</taxon>
        <taxon>Actinomycetes</taxon>
        <taxon>Propionibacteriales</taxon>
        <taxon>Nocardioidaceae</taxon>
        <taxon>Nocardioides</taxon>
    </lineage>
</organism>
<gene>
    <name evidence="2" type="ORF">ACFPKY_16890</name>
</gene>
<evidence type="ECO:0000256" key="1">
    <source>
        <dbReference type="SAM" id="MobiDB-lite"/>
    </source>
</evidence>
<keyword evidence="3" id="KW-1185">Reference proteome</keyword>
<sequence length="61" mass="7063">MGDTGDLERTKQPVEEEEPTPADVDMDPEDHVNRPDQPDFDPEEREQYEEPIAEAIIPEDR</sequence>
<dbReference type="Proteomes" id="UP001595956">
    <property type="component" value="Unassembled WGS sequence"/>
</dbReference>
<accession>A0ABW0N2Z4</accession>
<evidence type="ECO:0000313" key="2">
    <source>
        <dbReference type="EMBL" id="MFC5494790.1"/>
    </source>
</evidence>
<protein>
    <submittedName>
        <fullName evidence="2">Uncharacterized protein</fullName>
    </submittedName>
</protein>
<feature type="compositionally biased region" description="Acidic residues" evidence="1">
    <location>
        <begin position="15"/>
        <end position="28"/>
    </location>
</feature>
<evidence type="ECO:0000313" key="3">
    <source>
        <dbReference type="Proteomes" id="UP001595956"/>
    </source>
</evidence>
<feature type="compositionally biased region" description="Basic and acidic residues" evidence="1">
    <location>
        <begin position="1"/>
        <end position="14"/>
    </location>
</feature>